<feature type="domain" description="Membrane insertase YidC/Oxa/ALB C-terminal" evidence="15">
    <location>
        <begin position="366"/>
        <end position="561"/>
    </location>
</feature>
<evidence type="ECO:0000256" key="4">
    <source>
        <dbReference type="ARBA" id="ARBA00022448"/>
    </source>
</evidence>
<dbReference type="NCBIfam" id="TIGR03592">
    <property type="entry name" value="yidC_oxa1_cterm"/>
    <property type="match status" value="1"/>
</dbReference>
<keyword evidence="7 13" id="KW-0653">Protein transport</keyword>
<evidence type="ECO:0000313" key="17">
    <source>
        <dbReference type="EMBL" id="VEN73134.1"/>
    </source>
</evidence>
<feature type="transmembrane region" description="Helical" evidence="13">
    <location>
        <begin position="526"/>
        <end position="548"/>
    </location>
</feature>
<dbReference type="HAMAP" id="MF_01810">
    <property type="entry name" value="YidC_type1"/>
    <property type="match status" value="1"/>
</dbReference>
<dbReference type="PRINTS" id="PR01900">
    <property type="entry name" value="YIDCPROTEIN"/>
</dbReference>
<name>A0A484HD94_9BACT</name>
<dbReference type="PRINTS" id="PR00701">
    <property type="entry name" value="60KDINNERMP"/>
</dbReference>
<accession>A0A484HD94</accession>
<evidence type="ECO:0000256" key="3">
    <source>
        <dbReference type="ARBA" id="ARBA00015325"/>
    </source>
</evidence>
<sequence length="566" mass="63817">MEQARLFIAIGISFTIFLIWATFFEPKMKEKAPEIQKTAQAEKNGQNAPAPYPEEKKAGEYDRPDPVQMNPAQTAPGDPAASPGRRARTIRVETPLYEAEISENGGALKRFALKEYREEAAPDSPYKELIPKDLPTGSPALDFPSPDGAPISGAVFDADIETDSMTVSGAEKAMTLTWRSPDGLAIEKRYVFRPGRYDIGLEIRIVNRTGEVLRKDMALSLLSRAAAKAATYGFEGPSALVDKSLEQIKVKEDEETQRFSGKIDFIAMESRYFMGSVIPQNAPDAEVRAFNRRGDLYCRLVYPGLAIGDGESRSFSFNVYYGPKRLGDLKSVSPELAHVVNFGWFDFIAKPCLWLMNFFYKHIPNYGIAIILLTLLTKLLLWPLGTKSYKSMGQMKKMQPLMAELREKYKHDKKRMNEEVMSLYKTYKVNPLGGCLPMVAQIPVFFALYRMLYQAIELRHAPFLLWINDLSAPDRLFSFPFSIPLMEPPYGVPVLTLIMGGTMFLQQKMSPPMGNDPKQAKMMMTLMPIVFTVIFINFSSGLVLYWLINNVLSIAQQYYVTQKHVA</sequence>
<gene>
    <name evidence="13 17" type="primary">yidC</name>
    <name evidence="17" type="ORF">EPICR_120030</name>
</gene>
<evidence type="ECO:0000259" key="16">
    <source>
        <dbReference type="Pfam" id="PF14849"/>
    </source>
</evidence>
<evidence type="ECO:0000256" key="9">
    <source>
        <dbReference type="ARBA" id="ARBA00023136"/>
    </source>
</evidence>
<proteinExistence type="inferred from homology"/>
<dbReference type="GO" id="GO:0015031">
    <property type="term" value="P:protein transport"/>
    <property type="evidence" value="ECO:0007669"/>
    <property type="project" value="UniProtKB-KW"/>
</dbReference>
<dbReference type="NCBIfam" id="TIGR03593">
    <property type="entry name" value="yidC_nterm"/>
    <property type="match status" value="1"/>
</dbReference>
<evidence type="ECO:0000256" key="8">
    <source>
        <dbReference type="ARBA" id="ARBA00022989"/>
    </source>
</evidence>
<feature type="domain" description="Membrane insertase YidC N-terminal" evidence="16">
    <location>
        <begin position="90"/>
        <end position="355"/>
    </location>
</feature>
<dbReference type="PANTHER" id="PTHR12428">
    <property type="entry name" value="OXA1"/>
    <property type="match status" value="1"/>
</dbReference>
<evidence type="ECO:0000256" key="14">
    <source>
        <dbReference type="SAM" id="MobiDB-lite"/>
    </source>
</evidence>
<dbReference type="CDD" id="cd19961">
    <property type="entry name" value="EcYidC-like_peri"/>
    <property type="match status" value="1"/>
</dbReference>
<dbReference type="InterPro" id="IPR028053">
    <property type="entry name" value="Membr_insert_YidC_N"/>
</dbReference>
<dbReference type="EMBL" id="CAACVI010000004">
    <property type="protein sequence ID" value="VEN73134.1"/>
    <property type="molecule type" value="Genomic_DNA"/>
</dbReference>
<dbReference type="GO" id="GO:0005886">
    <property type="term" value="C:plasma membrane"/>
    <property type="evidence" value="ECO:0007669"/>
    <property type="project" value="UniProtKB-SubCell"/>
</dbReference>
<evidence type="ECO:0000256" key="6">
    <source>
        <dbReference type="ARBA" id="ARBA00022692"/>
    </source>
</evidence>
<evidence type="ECO:0000256" key="2">
    <source>
        <dbReference type="ARBA" id="ARBA00010527"/>
    </source>
</evidence>
<keyword evidence="5 13" id="KW-1003">Cell membrane</keyword>
<dbReference type="InterPro" id="IPR001708">
    <property type="entry name" value="YidC/ALB3/OXA1/COX18"/>
</dbReference>
<dbReference type="InterPro" id="IPR019998">
    <property type="entry name" value="Membr_insert_YidC"/>
</dbReference>
<dbReference type="InterPro" id="IPR047196">
    <property type="entry name" value="YidC_ALB_C"/>
</dbReference>
<dbReference type="GO" id="GO:0032977">
    <property type="term" value="F:membrane insertase activity"/>
    <property type="evidence" value="ECO:0007669"/>
    <property type="project" value="InterPro"/>
</dbReference>
<feature type="compositionally biased region" description="Polar residues" evidence="14">
    <location>
        <begin position="37"/>
        <end position="47"/>
    </location>
</feature>
<evidence type="ECO:0000256" key="11">
    <source>
        <dbReference type="ARBA" id="ARBA00033245"/>
    </source>
</evidence>
<evidence type="ECO:0000256" key="13">
    <source>
        <dbReference type="HAMAP-Rule" id="MF_01810"/>
    </source>
</evidence>
<feature type="transmembrane region" description="Helical" evidence="13">
    <location>
        <begin position="488"/>
        <end position="505"/>
    </location>
</feature>
<dbReference type="Pfam" id="PF02096">
    <property type="entry name" value="60KD_IMP"/>
    <property type="match status" value="1"/>
</dbReference>
<comment type="function">
    <text evidence="13">Required for the insertion and/or proper folding and/or complex formation of integral membrane proteins into the membrane. Involved in integration of membrane proteins that insert both dependently and independently of the Sec translocase complex, as well as at least some lipoproteins. Aids folding of multispanning membrane proteins.</text>
</comment>
<keyword evidence="10 13" id="KW-0143">Chaperone</keyword>
<evidence type="ECO:0000259" key="15">
    <source>
        <dbReference type="Pfam" id="PF02096"/>
    </source>
</evidence>
<dbReference type="PANTHER" id="PTHR12428:SF65">
    <property type="entry name" value="CYTOCHROME C OXIDASE ASSEMBLY PROTEIN COX18, MITOCHONDRIAL"/>
    <property type="match status" value="1"/>
</dbReference>
<dbReference type="NCBIfam" id="NF002353">
    <property type="entry name" value="PRK01318.1-4"/>
    <property type="match status" value="1"/>
</dbReference>
<dbReference type="InterPro" id="IPR028055">
    <property type="entry name" value="YidC/Oxa/ALB_C"/>
</dbReference>
<evidence type="ECO:0000256" key="7">
    <source>
        <dbReference type="ARBA" id="ARBA00022927"/>
    </source>
</evidence>
<protein>
    <recommendedName>
        <fullName evidence="3 13">Membrane protein insertase YidC</fullName>
    </recommendedName>
    <alternativeName>
        <fullName evidence="12 13">Foldase YidC</fullName>
    </alternativeName>
    <alternativeName>
        <fullName evidence="11 13">Membrane integrase YidC</fullName>
    </alternativeName>
    <alternativeName>
        <fullName evidence="13">Membrane protein YidC</fullName>
    </alternativeName>
</protein>
<dbReference type="Gene3D" id="2.70.98.90">
    <property type="match status" value="1"/>
</dbReference>
<organism evidence="17">
    <name type="scientific">uncultured Desulfobacteraceae bacterium</name>
    <dbReference type="NCBI Taxonomy" id="218296"/>
    <lineage>
        <taxon>Bacteria</taxon>
        <taxon>Pseudomonadati</taxon>
        <taxon>Thermodesulfobacteriota</taxon>
        <taxon>Desulfobacteria</taxon>
        <taxon>Desulfobacterales</taxon>
        <taxon>Desulfobacteraceae</taxon>
        <taxon>environmental samples</taxon>
    </lineage>
</organism>
<evidence type="ECO:0000256" key="1">
    <source>
        <dbReference type="ARBA" id="ARBA00004429"/>
    </source>
</evidence>
<feature type="transmembrane region" description="Helical" evidence="13">
    <location>
        <begin position="429"/>
        <end position="449"/>
    </location>
</feature>
<comment type="subunit">
    <text evidence="13">Interacts with the Sec translocase complex via SecD. Specifically interacts with transmembrane segments of nascent integral membrane proteins during membrane integration.</text>
</comment>
<feature type="region of interest" description="Disordered" evidence="14">
    <location>
        <begin position="34"/>
        <end position="86"/>
    </location>
</feature>
<dbReference type="CDD" id="cd20070">
    <property type="entry name" value="5TM_YidC_Alb3"/>
    <property type="match status" value="1"/>
</dbReference>
<evidence type="ECO:0000256" key="10">
    <source>
        <dbReference type="ARBA" id="ARBA00023186"/>
    </source>
</evidence>
<comment type="subcellular location">
    <subcellularLocation>
        <location evidence="1">Cell inner membrane</location>
        <topology evidence="1">Multi-pass membrane protein</topology>
    </subcellularLocation>
    <subcellularLocation>
        <location evidence="13">Cell membrane</location>
        <topology evidence="13">Multi-pass membrane protein</topology>
    </subcellularLocation>
</comment>
<dbReference type="Pfam" id="PF14849">
    <property type="entry name" value="YidC_periplas"/>
    <property type="match status" value="1"/>
</dbReference>
<dbReference type="GO" id="GO:0051205">
    <property type="term" value="P:protein insertion into membrane"/>
    <property type="evidence" value="ECO:0007669"/>
    <property type="project" value="TreeGrafter"/>
</dbReference>
<feature type="transmembrane region" description="Helical" evidence="13">
    <location>
        <begin position="6"/>
        <end position="24"/>
    </location>
</feature>
<keyword evidence="6 13" id="KW-0812">Transmembrane</keyword>
<keyword evidence="4 13" id="KW-0813">Transport</keyword>
<evidence type="ECO:0000256" key="5">
    <source>
        <dbReference type="ARBA" id="ARBA00022475"/>
    </source>
</evidence>
<reference evidence="17" key="1">
    <citation type="submission" date="2019-01" db="EMBL/GenBank/DDBJ databases">
        <authorList>
            <consortium name="Genoscope - CEA"/>
            <person name="William W."/>
        </authorList>
    </citation>
    <scope>NUCLEOTIDE SEQUENCE</scope>
    <source>
        <strain evidence="17">CR-1</strain>
    </source>
</reference>
<feature type="transmembrane region" description="Helical" evidence="13">
    <location>
        <begin position="366"/>
        <end position="385"/>
    </location>
</feature>
<dbReference type="InterPro" id="IPR038221">
    <property type="entry name" value="YidC_periplasmic_sf"/>
</dbReference>
<keyword evidence="8 13" id="KW-1133">Transmembrane helix</keyword>
<feature type="compositionally biased region" description="Basic and acidic residues" evidence="14">
    <location>
        <begin position="53"/>
        <end position="65"/>
    </location>
</feature>
<comment type="similarity">
    <text evidence="2 13">Belongs to the OXA1/ALB3/YidC family. Type 1 subfamily.</text>
</comment>
<keyword evidence="9 13" id="KW-0472">Membrane</keyword>
<dbReference type="AlphaFoldDB" id="A0A484HD94"/>
<evidence type="ECO:0000256" key="12">
    <source>
        <dbReference type="ARBA" id="ARBA00033342"/>
    </source>
</evidence>